<dbReference type="EMBL" id="BLQM01000094">
    <property type="protein sequence ID" value="GMH62717.1"/>
    <property type="molecule type" value="Genomic_DNA"/>
</dbReference>
<evidence type="ECO:0000256" key="3">
    <source>
        <dbReference type="ARBA" id="ARBA00016840"/>
    </source>
</evidence>
<dbReference type="Proteomes" id="UP001162640">
    <property type="component" value="Unassembled WGS sequence"/>
</dbReference>
<accession>A0A9W7E1E1</accession>
<sequence length="714" mass="79915">MTVTDPAAVEKTEQGNARAEKMLKQLGEMGLEFDAATGSVVPGEGIDISSLPSSVALNGAADGQGRFYSAAEFMKVIKECDDLLHGPAKDEKKPFQEKYKAREELEKVRVNIETKRCLAMIESNTPKKTLLDAQKMVARVEYRLGTTALAVEEGSGKALEHLVVGAMPQFFGQDVADLVEKIEKEDEDVEPNLPEISTSLPLNEAVDLLNTCGAANANREKFKLSVQLLKASERLYDTASVEEKEKMEDVHTQTLFFLAQTWGHLGDASNSSLYCAKTTYRQLRMNVVLSEDGKEVNAKESSLDVEDWTRNVMTLANYYASIGMHQQAEHCLQAAGHLAALFLKQADSEDTDFDIIGLRENVAQIDRKRAETYLGILNLCAETHMYKLAGVETGDDEVAEQPKELIVDYGKELKGLGKGSEFMKMNYKEIISSVSYEFARKIFLAANAALERALKFYVFDGFVTDHIDLCLVRANAYGRLSLLESDEKRKQAMQLKRVQSIEPIMEAGGINEEAFCGLLKTLVHEIGAAYMDMHELKSERIEGKIKKDPTYRIKAVEAKKMNDFAWKAMRYFTHFLKLYFNKSNMPKGFDIKDKETWGELCVEAGKVSVEVDEVLGYLGAHFKIARLLSKIVQDWEGEDLGKGRMVKALEGSFERFEYVGELAEGLGGEGRKDMKKKLEEGFAQQVELSKEMARLLPVKISRVIQFNQQFVEAA</sequence>
<evidence type="ECO:0000313" key="7">
    <source>
        <dbReference type="Proteomes" id="UP001162640"/>
    </source>
</evidence>
<dbReference type="AlphaFoldDB" id="A0A9W7E1E1"/>
<evidence type="ECO:0000313" key="6">
    <source>
        <dbReference type="EMBL" id="GMH62717.1"/>
    </source>
</evidence>
<organism evidence="6 7">
    <name type="scientific">Triparma laevis f. inornata</name>
    <dbReference type="NCBI Taxonomy" id="1714386"/>
    <lineage>
        <taxon>Eukaryota</taxon>
        <taxon>Sar</taxon>
        <taxon>Stramenopiles</taxon>
        <taxon>Ochrophyta</taxon>
        <taxon>Bolidophyceae</taxon>
        <taxon>Parmales</taxon>
        <taxon>Triparmaceae</taxon>
        <taxon>Triparma</taxon>
    </lineage>
</organism>
<name>A0A9W7E1E1_9STRA</name>
<protein>
    <recommendedName>
        <fullName evidence="3">KIF-binding protein</fullName>
    </recommendedName>
</protein>
<dbReference type="GO" id="GO:0005856">
    <property type="term" value="C:cytoskeleton"/>
    <property type="evidence" value="ECO:0007669"/>
    <property type="project" value="UniProtKB-SubCell"/>
</dbReference>
<proteinExistence type="inferred from homology"/>
<dbReference type="PANTHER" id="PTHR46321">
    <property type="entry name" value="KIF1-BINDING PROTEIN"/>
    <property type="match status" value="1"/>
</dbReference>
<evidence type="ECO:0000256" key="1">
    <source>
        <dbReference type="ARBA" id="ARBA00004245"/>
    </source>
</evidence>
<evidence type="ECO:0000256" key="4">
    <source>
        <dbReference type="ARBA" id="ARBA00022490"/>
    </source>
</evidence>
<keyword evidence="4" id="KW-0963">Cytoplasm</keyword>
<dbReference type="InterPro" id="IPR022083">
    <property type="entry name" value="KBP"/>
</dbReference>
<evidence type="ECO:0000256" key="5">
    <source>
        <dbReference type="ARBA" id="ARBA00023212"/>
    </source>
</evidence>
<reference evidence="7" key="1">
    <citation type="journal article" date="2023" name="Commun. Biol.">
        <title>Genome analysis of Parmales, the sister group of diatoms, reveals the evolutionary specialization of diatoms from phago-mixotrophs to photoautotrophs.</title>
        <authorList>
            <person name="Ban H."/>
            <person name="Sato S."/>
            <person name="Yoshikawa S."/>
            <person name="Yamada K."/>
            <person name="Nakamura Y."/>
            <person name="Ichinomiya M."/>
            <person name="Sato N."/>
            <person name="Blanc-Mathieu R."/>
            <person name="Endo H."/>
            <person name="Kuwata A."/>
            <person name="Ogata H."/>
        </authorList>
    </citation>
    <scope>NUCLEOTIDE SEQUENCE [LARGE SCALE GENOMIC DNA]</scope>
</reference>
<comment type="similarity">
    <text evidence="2">Belongs to the KIF-binding protein family.</text>
</comment>
<keyword evidence="5" id="KW-0206">Cytoskeleton</keyword>
<gene>
    <name evidence="6" type="ORF">TL16_g03538</name>
</gene>
<evidence type="ECO:0000256" key="2">
    <source>
        <dbReference type="ARBA" id="ARBA00010305"/>
    </source>
</evidence>
<comment type="caution">
    <text evidence="6">The sequence shown here is derived from an EMBL/GenBank/DDBJ whole genome shotgun (WGS) entry which is preliminary data.</text>
</comment>
<dbReference type="PANTHER" id="PTHR46321:SF1">
    <property type="entry name" value="KIF-BINDING PROTEIN"/>
    <property type="match status" value="1"/>
</dbReference>
<dbReference type="Pfam" id="PF12309">
    <property type="entry name" value="KBP_C"/>
    <property type="match status" value="1"/>
</dbReference>
<comment type="subcellular location">
    <subcellularLocation>
        <location evidence="1">Cytoplasm</location>
        <location evidence="1">Cytoskeleton</location>
    </subcellularLocation>
</comment>